<dbReference type="Proteomes" id="UP000536773">
    <property type="component" value="Unassembled WGS sequence"/>
</dbReference>
<sequence length="996" mass="103793">MSNYVLSATLELKDQFTAQVNKARSGFKGLTETLKNTGSASDAAAAGMGKAGTAAVKAAGQADRAKRSFQGIRGIYEATIRAKDDATAKIQKVKTELNGLKGKAYTVAINVKQNGDIGGMKDKLSGMAAGAMAGLPVQAAGFAGIGYGIFDAVKNYSDFTAQLSQIKAVTGLDAEAMDAVKEKALELGADTQFSSTEAAQGMTELLKAGVSVKDVLGDASQAALDLAAAGQLSLPEAAEIMSTAMNAFHMDDATHAADVLVGAANASATGVQELKYSLSAVSAVAAGVGMSFDDTNTALAVFANNGLKGSDAGTSLKTMLMNLSPQTKQATEEMQRLGLLTDEGTSKFFDQEGHLRSLSDIAGLLQDHLSGLTDEEKMNALSTMFGSDAIRGGMIMLREGAKGVKDMNAAMKDITAHETAKVAMDNLRGSLLRLKSAWENLTIKLLDHGVGDGLRGFTEEFGKLTSHFSGLIDDGLQVTDVIKIVGEGIKDLKDKFLAFDGIGSVLAGGALAIGLKKIYNLAMKVKDVIRGIPKNLPGGTPTGGNGLPSTSSVKDMVVTATNVIINSKGAPTTAPTSAPPTNAPVPVPEGTPKGTPKPGWGARLSNWAKRVPWIGSAIALGGTALDIAYAPEGEKLSTAGRDAAGIAGSFAGMKGGALLGAKFGSMVAPGAGTAAGAIVGGIAGGIGGDIIGQKLAEAFQSINWDSFSQVINEKNAEWSQTFAQLGPTITSTFEGIRQSMSDTDDWLTGKQAELHQYMADSWEGIKQSGADTWESIKQSGVDSWDMICQVADEKNAEWSQTFADAKESAGNRLAELEESASTTWEEISSGASSMESNIASAFQSGKDEAEAAWDGVTGWFEENVWGPLSERARSAWSNLQTTIAEIRSSASSFSFSIPSIFSGHATGSSFYAGGWTEINERGGEIVDLPQGSRIYPHATTERMIQAELESSHPSGGGPVVIKGNTFYVREEADIDRIAYKLAKLISQGHINYGGGY</sequence>
<dbReference type="PANTHER" id="PTHR37813">
    <property type="entry name" value="FELS-2 PROPHAGE PROTEIN"/>
    <property type="match status" value="1"/>
</dbReference>
<protein>
    <submittedName>
        <fullName evidence="4">Phage tail tape measure protein</fullName>
    </submittedName>
</protein>
<dbReference type="InterPro" id="IPR010090">
    <property type="entry name" value="Phage_tape_meas"/>
</dbReference>
<dbReference type="EMBL" id="JABBJH010000033">
    <property type="protein sequence ID" value="NMK40046.1"/>
    <property type="molecule type" value="Genomic_DNA"/>
</dbReference>
<feature type="region of interest" description="Disordered" evidence="2">
    <location>
        <begin position="568"/>
        <end position="599"/>
    </location>
</feature>
<evidence type="ECO:0000313" key="4">
    <source>
        <dbReference type="EMBL" id="NMK40046.1"/>
    </source>
</evidence>
<dbReference type="Pfam" id="PF10145">
    <property type="entry name" value="PhageMin_Tail"/>
    <property type="match status" value="1"/>
</dbReference>
<keyword evidence="1" id="KW-1188">Viral release from host cell</keyword>
<gene>
    <name evidence="4" type="ORF">HG933_11860</name>
</gene>
<dbReference type="NCBIfam" id="TIGR01760">
    <property type="entry name" value="tape_meas_TP901"/>
    <property type="match status" value="1"/>
</dbReference>
<name>A0A848EUX5_MEGEL</name>
<dbReference type="Gene3D" id="1.20.120.20">
    <property type="entry name" value="Apolipoprotein"/>
    <property type="match status" value="1"/>
</dbReference>
<comment type="caution">
    <text evidence="4">The sequence shown here is derived from an EMBL/GenBank/DDBJ whole genome shotgun (WGS) entry which is preliminary data.</text>
</comment>
<evidence type="ECO:0000256" key="1">
    <source>
        <dbReference type="ARBA" id="ARBA00022612"/>
    </source>
</evidence>
<organism evidence="4 5">
    <name type="scientific">Megasphaera elsdenii</name>
    <dbReference type="NCBI Taxonomy" id="907"/>
    <lineage>
        <taxon>Bacteria</taxon>
        <taxon>Bacillati</taxon>
        <taxon>Bacillota</taxon>
        <taxon>Negativicutes</taxon>
        <taxon>Veillonellales</taxon>
        <taxon>Veillonellaceae</taxon>
        <taxon>Megasphaera</taxon>
    </lineage>
</organism>
<proteinExistence type="predicted"/>
<accession>A0A848EUX5</accession>
<dbReference type="PANTHER" id="PTHR37813:SF1">
    <property type="entry name" value="FELS-2 PROPHAGE PROTEIN"/>
    <property type="match status" value="1"/>
</dbReference>
<feature type="compositionally biased region" description="Pro residues" evidence="2">
    <location>
        <begin position="577"/>
        <end position="589"/>
    </location>
</feature>
<evidence type="ECO:0000313" key="5">
    <source>
        <dbReference type="Proteomes" id="UP000536773"/>
    </source>
</evidence>
<feature type="domain" description="Phage tail tape measure protein" evidence="3">
    <location>
        <begin position="182"/>
        <end position="386"/>
    </location>
</feature>
<evidence type="ECO:0000256" key="2">
    <source>
        <dbReference type="SAM" id="MobiDB-lite"/>
    </source>
</evidence>
<dbReference type="RefSeq" id="WP_169014054.1">
    <property type="nucleotide sequence ID" value="NZ_JABBJH010000033.1"/>
</dbReference>
<reference evidence="4 5" key="1">
    <citation type="submission" date="2020-04" db="EMBL/GenBank/DDBJ databases">
        <authorList>
            <person name="Hitch T.C.A."/>
            <person name="Wylensek D."/>
            <person name="Clavel T."/>
        </authorList>
    </citation>
    <scope>NUCLEOTIDE SEQUENCE [LARGE SCALE GENOMIC DNA]</scope>
    <source>
        <strain evidence="4 5">WCA-386-APC-2A</strain>
    </source>
</reference>
<dbReference type="AlphaFoldDB" id="A0A848EUX5"/>
<evidence type="ECO:0000259" key="3">
    <source>
        <dbReference type="Pfam" id="PF10145"/>
    </source>
</evidence>